<reference evidence="3" key="1">
    <citation type="journal article" date="2023" name="Mol. Biol. Evol.">
        <title>Third-Generation Sequencing Reveals the Adaptive Role of the Epigenome in Three Deep-Sea Polychaetes.</title>
        <authorList>
            <person name="Perez M."/>
            <person name="Aroh O."/>
            <person name="Sun Y."/>
            <person name="Lan Y."/>
            <person name="Juniper S.K."/>
            <person name="Young C.R."/>
            <person name="Angers B."/>
            <person name="Qian P.Y."/>
        </authorList>
    </citation>
    <scope>NUCLEOTIDE SEQUENCE</scope>
    <source>
        <strain evidence="3">R07B-5</strain>
    </source>
</reference>
<feature type="domain" description="EGF-like" evidence="2">
    <location>
        <begin position="57"/>
        <end position="106"/>
    </location>
</feature>
<dbReference type="InterPro" id="IPR000742">
    <property type="entry name" value="EGF"/>
</dbReference>
<accession>A0AAD9K3Z2</accession>
<evidence type="ECO:0000259" key="2">
    <source>
        <dbReference type="PROSITE" id="PS50026"/>
    </source>
</evidence>
<protein>
    <recommendedName>
        <fullName evidence="2">EGF-like domain-containing protein</fullName>
    </recommendedName>
</protein>
<dbReference type="EMBL" id="JAODUO010001449">
    <property type="protein sequence ID" value="KAK2163648.1"/>
    <property type="molecule type" value="Genomic_DNA"/>
</dbReference>
<keyword evidence="4" id="KW-1185">Reference proteome</keyword>
<sequence length="108" mass="11989">MSLDADNLILPLSNLTYPYCWTRVFIGVLVDSDGEKTEVNENNNHATYPVLLDCGESLNECERDLYTCHEDALCVDQLYNLHTKSAGAGYKCVCKPGYKGDGTDCQSE</sequence>
<comment type="caution">
    <text evidence="1">Lacks conserved residue(s) required for the propagation of feature annotation.</text>
</comment>
<evidence type="ECO:0000313" key="4">
    <source>
        <dbReference type="Proteomes" id="UP001209878"/>
    </source>
</evidence>
<organism evidence="3 4">
    <name type="scientific">Ridgeia piscesae</name>
    <name type="common">Tubeworm</name>
    <dbReference type="NCBI Taxonomy" id="27915"/>
    <lineage>
        <taxon>Eukaryota</taxon>
        <taxon>Metazoa</taxon>
        <taxon>Spiralia</taxon>
        <taxon>Lophotrochozoa</taxon>
        <taxon>Annelida</taxon>
        <taxon>Polychaeta</taxon>
        <taxon>Sedentaria</taxon>
        <taxon>Canalipalpata</taxon>
        <taxon>Sabellida</taxon>
        <taxon>Siboglinidae</taxon>
        <taxon>Ridgeia</taxon>
    </lineage>
</organism>
<proteinExistence type="predicted"/>
<dbReference type="PROSITE" id="PS50026">
    <property type="entry name" value="EGF_3"/>
    <property type="match status" value="1"/>
</dbReference>
<name>A0AAD9K3Z2_RIDPI</name>
<comment type="caution">
    <text evidence="3">The sequence shown here is derived from an EMBL/GenBank/DDBJ whole genome shotgun (WGS) entry which is preliminary data.</text>
</comment>
<dbReference type="Gene3D" id="2.10.25.10">
    <property type="entry name" value="Laminin"/>
    <property type="match status" value="1"/>
</dbReference>
<dbReference type="AlphaFoldDB" id="A0AAD9K3Z2"/>
<dbReference type="PROSITE" id="PS01186">
    <property type="entry name" value="EGF_2"/>
    <property type="match status" value="1"/>
</dbReference>
<gene>
    <name evidence="3" type="ORF">NP493_1450g01011</name>
</gene>
<evidence type="ECO:0000256" key="1">
    <source>
        <dbReference type="PROSITE-ProRule" id="PRU00076"/>
    </source>
</evidence>
<keyword evidence="1" id="KW-0245">EGF-like domain</keyword>
<dbReference type="SMART" id="SM00181">
    <property type="entry name" value="EGF"/>
    <property type="match status" value="1"/>
</dbReference>
<dbReference type="Proteomes" id="UP001209878">
    <property type="component" value="Unassembled WGS sequence"/>
</dbReference>
<evidence type="ECO:0000313" key="3">
    <source>
        <dbReference type="EMBL" id="KAK2163648.1"/>
    </source>
</evidence>